<proteinExistence type="predicted"/>
<reference evidence="7" key="1">
    <citation type="submission" date="2025-08" db="UniProtKB">
        <authorList>
            <consortium name="Ensembl"/>
        </authorList>
    </citation>
    <scope>IDENTIFICATION</scope>
</reference>
<dbReference type="InterPro" id="IPR017907">
    <property type="entry name" value="Znf_RING_CS"/>
</dbReference>
<feature type="compositionally biased region" description="Polar residues" evidence="5">
    <location>
        <begin position="1"/>
        <end position="10"/>
    </location>
</feature>
<dbReference type="PROSITE" id="PS50089">
    <property type="entry name" value="ZF_RING_2"/>
    <property type="match status" value="1"/>
</dbReference>
<evidence type="ECO:0000256" key="1">
    <source>
        <dbReference type="ARBA" id="ARBA00022723"/>
    </source>
</evidence>
<evidence type="ECO:0000256" key="3">
    <source>
        <dbReference type="ARBA" id="ARBA00022833"/>
    </source>
</evidence>
<keyword evidence="3" id="KW-0862">Zinc</keyword>
<dbReference type="InterPro" id="IPR013083">
    <property type="entry name" value="Znf_RING/FYVE/PHD"/>
</dbReference>
<dbReference type="InterPro" id="IPR001841">
    <property type="entry name" value="Znf_RING"/>
</dbReference>
<dbReference type="InterPro" id="IPR050143">
    <property type="entry name" value="TRIM/RBCC"/>
</dbReference>
<dbReference type="Ensembl" id="ENSPCET00000006084.1">
    <property type="protein sequence ID" value="ENSPCEP00000005864.1"/>
    <property type="gene ID" value="ENSPCEG00000004766.1"/>
</dbReference>
<protein>
    <recommendedName>
        <fullName evidence="6">RING-type domain-containing protein</fullName>
    </recommendedName>
</protein>
<organism evidence="7 8">
    <name type="scientific">Pelusios castaneus</name>
    <name type="common">West African mud turtle</name>
    <dbReference type="NCBI Taxonomy" id="367368"/>
    <lineage>
        <taxon>Eukaryota</taxon>
        <taxon>Metazoa</taxon>
        <taxon>Chordata</taxon>
        <taxon>Craniata</taxon>
        <taxon>Vertebrata</taxon>
        <taxon>Euteleostomi</taxon>
        <taxon>Archelosauria</taxon>
        <taxon>Testudinata</taxon>
        <taxon>Testudines</taxon>
        <taxon>Pleurodira</taxon>
        <taxon>Pelomedusidae</taxon>
        <taxon>Pelusios</taxon>
    </lineage>
</organism>
<feature type="region of interest" description="Disordered" evidence="5">
    <location>
        <begin position="1"/>
        <end position="25"/>
    </location>
</feature>
<dbReference type="SUPFAM" id="SSF57850">
    <property type="entry name" value="RING/U-box"/>
    <property type="match status" value="1"/>
</dbReference>
<keyword evidence="1" id="KW-0479">Metal-binding</keyword>
<evidence type="ECO:0000256" key="2">
    <source>
        <dbReference type="ARBA" id="ARBA00022771"/>
    </source>
</evidence>
<feature type="domain" description="RING-type" evidence="6">
    <location>
        <begin position="43"/>
        <end position="87"/>
    </location>
</feature>
<evidence type="ECO:0000256" key="4">
    <source>
        <dbReference type="PROSITE-ProRule" id="PRU00175"/>
    </source>
</evidence>
<dbReference type="Pfam" id="PF15227">
    <property type="entry name" value="zf-C3HC4_4"/>
    <property type="match status" value="1"/>
</dbReference>
<evidence type="ECO:0000313" key="7">
    <source>
        <dbReference type="Ensembl" id="ENSPCEP00000005864.1"/>
    </source>
</evidence>
<dbReference type="GO" id="GO:0008270">
    <property type="term" value="F:zinc ion binding"/>
    <property type="evidence" value="ECO:0007669"/>
    <property type="project" value="UniProtKB-KW"/>
</dbReference>
<name>A0A8C8RIS7_9SAUR</name>
<dbReference type="AlphaFoldDB" id="A0A8C8RIS7"/>
<keyword evidence="8" id="KW-1185">Reference proteome</keyword>
<reference evidence="7" key="2">
    <citation type="submission" date="2025-09" db="UniProtKB">
        <authorList>
            <consortium name="Ensembl"/>
        </authorList>
    </citation>
    <scope>IDENTIFICATION</scope>
</reference>
<evidence type="ECO:0000259" key="6">
    <source>
        <dbReference type="PROSITE" id="PS50089"/>
    </source>
</evidence>
<dbReference type="PANTHER" id="PTHR24103">
    <property type="entry name" value="E3 UBIQUITIN-PROTEIN LIGASE TRIM"/>
    <property type="match status" value="1"/>
</dbReference>
<keyword evidence="2 4" id="KW-0863">Zinc-finger</keyword>
<dbReference type="Gene3D" id="3.30.40.10">
    <property type="entry name" value="Zinc/RING finger domain, C3HC4 (zinc finger)"/>
    <property type="match status" value="1"/>
</dbReference>
<accession>A0A8C8RIS7</accession>
<dbReference type="PROSITE" id="PS00518">
    <property type="entry name" value="ZF_RING_1"/>
    <property type="match status" value="1"/>
</dbReference>
<evidence type="ECO:0000313" key="8">
    <source>
        <dbReference type="Proteomes" id="UP000694393"/>
    </source>
</evidence>
<dbReference type="Proteomes" id="UP000694393">
    <property type="component" value="Unplaced"/>
</dbReference>
<dbReference type="SMART" id="SM00184">
    <property type="entry name" value="RING"/>
    <property type="match status" value="1"/>
</dbReference>
<evidence type="ECO:0000256" key="5">
    <source>
        <dbReference type="SAM" id="MobiDB-lite"/>
    </source>
</evidence>
<sequence length="109" mass="12226">MRETPPTVSNRPHRARAKGRVADKPAAMASAASTQKMQEEATCSICLEHLTEPVTIDCGHNFCRACITQHCEHREPERGTKFPCPQCLALFQKEKLRPNTQQTRGSPRL</sequence>